<keyword evidence="3" id="KW-1185">Reference proteome</keyword>
<dbReference type="NCBIfam" id="NF045478">
    <property type="entry name" value="XF1762_fam"/>
    <property type="match status" value="1"/>
</dbReference>
<name>A0A917XIB3_9ACTN</name>
<feature type="compositionally biased region" description="Basic and acidic residues" evidence="1">
    <location>
        <begin position="165"/>
        <end position="175"/>
    </location>
</feature>
<accession>A0A917XIB3</accession>
<reference evidence="2" key="1">
    <citation type="journal article" date="2014" name="Int. J. Syst. Evol. Microbiol.">
        <title>Complete genome sequence of Corynebacterium casei LMG S-19264T (=DSM 44701T), isolated from a smear-ripened cheese.</title>
        <authorList>
            <consortium name="US DOE Joint Genome Institute (JGI-PGF)"/>
            <person name="Walter F."/>
            <person name="Albersmeier A."/>
            <person name="Kalinowski J."/>
            <person name="Ruckert C."/>
        </authorList>
    </citation>
    <scope>NUCLEOTIDE SEQUENCE</scope>
    <source>
        <strain evidence="2">CGMCC 4.7110</strain>
    </source>
</reference>
<comment type="caution">
    <text evidence="2">The sequence shown here is derived from an EMBL/GenBank/DDBJ whole genome shotgun (WGS) entry which is preliminary data.</text>
</comment>
<dbReference type="Proteomes" id="UP000653411">
    <property type="component" value="Unassembled WGS sequence"/>
</dbReference>
<protein>
    <submittedName>
        <fullName evidence="2">Uncharacterized protein</fullName>
    </submittedName>
</protein>
<dbReference type="RefSeq" id="WP_229713433.1">
    <property type="nucleotide sequence ID" value="NZ_BMML01000015.1"/>
</dbReference>
<feature type="region of interest" description="Disordered" evidence="1">
    <location>
        <begin position="195"/>
        <end position="217"/>
    </location>
</feature>
<evidence type="ECO:0000256" key="1">
    <source>
        <dbReference type="SAM" id="MobiDB-lite"/>
    </source>
</evidence>
<feature type="region of interest" description="Disordered" evidence="1">
    <location>
        <begin position="159"/>
        <end position="182"/>
    </location>
</feature>
<evidence type="ECO:0000313" key="3">
    <source>
        <dbReference type="Proteomes" id="UP000653411"/>
    </source>
</evidence>
<dbReference type="EMBL" id="BMML01000015">
    <property type="protein sequence ID" value="GGN26214.1"/>
    <property type="molecule type" value="Genomic_DNA"/>
</dbReference>
<proteinExistence type="predicted"/>
<organism evidence="2 3">
    <name type="scientific">Streptomyces fuscichromogenes</name>
    <dbReference type="NCBI Taxonomy" id="1324013"/>
    <lineage>
        <taxon>Bacteria</taxon>
        <taxon>Bacillati</taxon>
        <taxon>Actinomycetota</taxon>
        <taxon>Actinomycetes</taxon>
        <taxon>Kitasatosporales</taxon>
        <taxon>Streptomycetaceae</taxon>
        <taxon>Streptomyces</taxon>
    </lineage>
</organism>
<dbReference type="AlphaFoldDB" id="A0A917XIB3"/>
<dbReference type="InterPro" id="IPR053780">
    <property type="entry name" value="Gp66-like"/>
</dbReference>
<reference evidence="2" key="2">
    <citation type="submission" date="2020-09" db="EMBL/GenBank/DDBJ databases">
        <authorList>
            <person name="Sun Q."/>
            <person name="Zhou Y."/>
        </authorList>
    </citation>
    <scope>NUCLEOTIDE SEQUENCE</scope>
    <source>
        <strain evidence="2">CGMCC 4.7110</strain>
    </source>
</reference>
<evidence type="ECO:0000313" key="2">
    <source>
        <dbReference type="EMBL" id="GGN26214.1"/>
    </source>
</evidence>
<sequence>MTAPAGAQRLHIRPLKWKAACSYVEQHHRHHDPPQGHQFSLGVQTDNGSLVGVAIVGRPVSRHFDNGLTIEVTRVATDSTTNACSALYAAAWRTARNAGYRRAITYTQDGETGASLRAAGWRKVADLPARPGWDAPSRPRRTLGTENVARALWEITTHDAPPLPELRDETRDETRSTQGCRRRCPECKRAVNAAATGRPPRYCSPACRQRAYRRRTR</sequence>
<gene>
    <name evidence="2" type="ORF">GCM10011578_060620</name>
</gene>